<keyword evidence="19" id="KW-1185">Reference proteome</keyword>
<dbReference type="Pfam" id="PF05730">
    <property type="entry name" value="CFEM"/>
    <property type="match status" value="1"/>
</dbReference>
<evidence type="ECO:0000256" key="7">
    <source>
        <dbReference type="ARBA" id="ARBA00022622"/>
    </source>
</evidence>
<evidence type="ECO:0000256" key="11">
    <source>
        <dbReference type="ARBA" id="ARBA00023136"/>
    </source>
</evidence>
<evidence type="ECO:0000256" key="15">
    <source>
        <dbReference type="PROSITE-ProRule" id="PRU01356"/>
    </source>
</evidence>
<evidence type="ECO:0000256" key="10">
    <source>
        <dbReference type="ARBA" id="ARBA00023004"/>
    </source>
</evidence>
<dbReference type="GO" id="GO:0005576">
    <property type="term" value="C:extracellular region"/>
    <property type="evidence" value="ECO:0007669"/>
    <property type="project" value="UniProtKB-SubCell"/>
</dbReference>
<evidence type="ECO:0000256" key="1">
    <source>
        <dbReference type="ARBA" id="ARBA00004609"/>
    </source>
</evidence>
<evidence type="ECO:0000256" key="6">
    <source>
        <dbReference type="ARBA" id="ARBA00022617"/>
    </source>
</evidence>
<keyword evidence="10 15" id="KW-0408">Iron</keyword>
<evidence type="ECO:0000313" key="18">
    <source>
        <dbReference type="EMBL" id="ORY67205.1"/>
    </source>
</evidence>
<dbReference type="OrthoDB" id="3065412at2759"/>
<feature type="signal peptide" evidence="16">
    <location>
        <begin position="1"/>
        <end position="17"/>
    </location>
</feature>
<keyword evidence="13" id="KW-0325">Glycoprotein</keyword>
<proteinExistence type="inferred from homology"/>
<evidence type="ECO:0000256" key="12">
    <source>
        <dbReference type="ARBA" id="ARBA00023157"/>
    </source>
</evidence>
<dbReference type="GO" id="GO:0098552">
    <property type="term" value="C:side of membrane"/>
    <property type="evidence" value="ECO:0007669"/>
    <property type="project" value="UniProtKB-KW"/>
</dbReference>
<evidence type="ECO:0000256" key="14">
    <source>
        <dbReference type="ARBA" id="ARBA00023288"/>
    </source>
</evidence>
<dbReference type="EMBL" id="MCFJ01000004">
    <property type="protein sequence ID" value="ORY67205.1"/>
    <property type="molecule type" value="Genomic_DNA"/>
</dbReference>
<evidence type="ECO:0000256" key="4">
    <source>
        <dbReference type="ARBA" id="ARBA00022475"/>
    </source>
</evidence>
<evidence type="ECO:0000313" key="19">
    <source>
        <dbReference type="Proteomes" id="UP000193689"/>
    </source>
</evidence>
<keyword evidence="14" id="KW-0449">Lipoprotein</keyword>
<dbReference type="GO" id="GO:0046872">
    <property type="term" value="F:metal ion binding"/>
    <property type="evidence" value="ECO:0007669"/>
    <property type="project" value="UniProtKB-UniRule"/>
</dbReference>
<evidence type="ECO:0000256" key="9">
    <source>
        <dbReference type="ARBA" id="ARBA00022729"/>
    </source>
</evidence>
<evidence type="ECO:0000256" key="16">
    <source>
        <dbReference type="SAM" id="SignalP"/>
    </source>
</evidence>
<dbReference type="GeneID" id="63781433"/>
<evidence type="ECO:0000256" key="3">
    <source>
        <dbReference type="ARBA" id="ARBA00010031"/>
    </source>
</evidence>
<evidence type="ECO:0000256" key="5">
    <source>
        <dbReference type="ARBA" id="ARBA00022525"/>
    </source>
</evidence>
<dbReference type="RefSeq" id="XP_040717829.1">
    <property type="nucleotide sequence ID" value="XM_040865221.1"/>
</dbReference>
<accession>A0A1Y2E8L5</accession>
<evidence type="ECO:0000259" key="17">
    <source>
        <dbReference type="PROSITE" id="PS52012"/>
    </source>
</evidence>
<dbReference type="GO" id="GO:0005886">
    <property type="term" value="C:plasma membrane"/>
    <property type="evidence" value="ECO:0007669"/>
    <property type="project" value="UniProtKB-SubCell"/>
</dbReference>
<evidence type="ECO:0000256" key="8">
    <source>
        <dbReference type="ARBA" id="ARBA00022723"/>
    </source>
</evidence>
<feature type="binding site" description="axial binding residue" evidence="15">
    <location>
        <position position="45"/>
    </location>
    <ligand>
        <name>heme</name>
        <dbReference type="ChEBI" id="CHEBI:30413"/>
    </ligand>
    <ligandPart>
        <name>Fe</name>
        <dbReference type="ChEBI" id="CHEBI:18248"/>
    </ligandPart>
</feature>
<dbReference type="InterPro" id="IPR008427">
    <property type="entry name" value="Extracellular_membr_CFEM_dom"/>
</dbReference>
<dbReference type="SMART" id="SM00747">
    <property type="entry name" value="CFEM"/>
    <property type="match status" value="1"/>
</dbReference>
<keyword evidence="11" id="KW-0472">Membrane</keyword>
<feature type="domain" description="CFEM" evidence="17">
    <location>
        <begin position="1"/>
        <end position="92"/>
    </location>
</feature>
<evidence type="ECO:0000256" key="2">
    <source>
        <dbReference type="ARBA" id="ARBA00004613"/>
    </source>
</evidence>
<comment type="subcellular location">
    <subcellularLocation>
        <location evidence="1">Cell membrane</location>
        <topology evidence="1">Lipid-anchor</topology>
        <topology evidence="1">GPI-anchor</topology>
    </subcellularLocation>
    <subcellularLocation>
        <location evidence="2">Secreted</location>
    </subcellularLocation>
</comment>
<feature type="disulfide bond" evidence="15">
    <location>
        <begin position="50"/>
        <end position="83"/>
    </location>
</feature>
<keyword evidence="12 15" id="KW-1015">Disulfide bond</keyword>
<keyword evidence="6 15" id="KW-0349">Heme</keyword>
<keyword evidence="7" id="KW-0336">GPI-anchor</keyword>
<dbReference type="Proteomes" id="UP000193689">
    <property type="component" value="Unassembled WGS sequence"/>
</dbReference>
<organism evidence="18 19">
    <name type="scientific">Pseudomassariella vexata</name>
    <dbReference type="NCBI Taxonomy" id="1141098"/>
    <lineage>
        <taxon>Eukaryota</taxon>
        <taxon>Fungi</taxon>
        <taxon>Dikarya</taxon>
        <taxon>Ascomycota</taxon>
        <taxon>Pezizomycotina</taxon>
        <taxon>Sordariomycetes</taxon>
        <taxon>Xylariomycetidae</taxon>
        <taxon>Amphisphaeriales</taxon>
        <taxon>Pseudomassariaceae</taxon>
        <taxon>Pseudomassariella</taxon>
    </lineage>
</organism>
<dbReference type="PANTHER" id="PTHR37928">
    <property type="entry name" value="CFEM DOMAIN PROTEIN (AFU_ORTHOLOGUE AFUA_6G14090)"/>
    <property type="match status" value="1"/>
</dbReference>
<gene>
    <name evidence="18" type="ORF">BCR38DRAFT_522190</name>
</gene>
<dbReference type="InterPro" id="IPR051735">
    <property type="entry name" value="CFEM_domain"/>
</dbReference>
<dbReference type="PANTHER" id="PTHR37928:SF2">
    <property type="entry name" value="GPI ANCHORED CFEM DOMAIN PROTEIN (AFU_ORTHOLOGUE AFUA_6G10580)"/>
    <property type="match status" value="1"/>
</dbReference>
<comment type="similarity">
    <text evidence="3">Belongs to the RBT5 family.</text>
</comment>
<protein>
    <submittedName>
        <fullName evidence="18">CFEM domain-containing protein</fullName>
    </submittedName>
</protein>
<comment type="caution">
    <text evidence="15">Lacks conserved residue(s) required for the propagation of feature annotation.</text>
</comment>
<keyword evidence="4" id="KW-1003">Cell membrane</keyword>
<sequence>MHSTITLITLLATFVAAQDVSELPTCAQACFTDNVDTSACADTTDFACLCGDSAYNQAVLTCVIGACESADQLATLTWATDTCEALGVSLQI</sequence>
<name>A0A1Y2E8L5_9PEZI</name>
<keyword evidence="8 15" id="KW-0479">Metal-binding</keyword>
<dbReference type="AlphaFoldDB" id="A0A1Y2E8L5"/>
<feature type="chain" id="PRO_5013073338" evidence="16">
    <location>
        <begin position="18"/>
        <end position="92"/>
    </location>
</feature>
<reference evidence="18 19" key="1">
    <citation type="submission" date="2016-07" db="EMBL/GenBank/DDBJ databases">
        <title>Pervasive Adenine N6-methylation of Active Genes in Fungi.</title>
        <authorList>
            <consortium name="DOE Joint Genome Institute"/>
            <person name="Mondo S.J."/>
            <person name="Dannebaum R.O."/>
            <person name="Kuo R.C."/>
            <person name="Labutti K."/>
            <person name="Haridas S."/>
            <person name="Kuo A."/>
            <person name="Salamov A."/>
            <person name="Ahrendt S.R."/>
            <person name="Lipzen A."/>
            <person name="Sullivan W."/>
            <person name="Andreopoulos W.B."/>
            <person name="Clum A."/>
            <person name="Lindquist E."/>
            <person name="Daum C."/>
            <person name="Ramamoorthy G.K."/>
            <person name="Gryganskyi A."/>
            <person name="Culley D."/>
            <person name="Magnuson J.K."/>
            <person name="James T.Y."/>
            <person name="O'Malley M.A."/>
            <person name="Stajich J.E."/>
            <person name="Spatafora J.W."/>
            <person name="Visel A."/>
            <person name="Grigoriev I.V."/>
        </authorList>
    </citation>
    <scope>NUCLEOTIDE SEQUENCE [LARGE SCALE GENOMIC DNA]</scope>
    <source>
        <strain evidence="18 19">CBS 129021</strain>
    </source>
</reference>
<evidence type="ECO:0000256" key="13">
    <source>
        <dbReference type="ARBA" id="ARBA00023180"/>
    </source>
</evidence>
<keyword evidence="9 16" id="KW-0732">Signal</keyword>
<keyword evidence="5" id="KW-0964">Secreted</keyword>
<comment type="caution">
    <text evidence="18">The sequence shown here is derived from an EMBL/GenBank/DDBJ whole genome shotgun (WGS) entry which is preliminary data.</text>
</comment>
<dbReference type="InParanoid" id="A0A1Y2E8L5"/>
<dbReference type="PROSITE" id="PS52012">
    <property type="entry name" value="CFEM"/>
    <property type="match status" value="1"/>
</dbReference>